<accession>A0A261WC95</accession>
<comment type="caution">
    <text evidence="1">The sequence shown here is derived from an EMBL/GenBank/DDBJ whole genome shotgun (WGS) entry which is preliminary data.</text>
</comment>
<sequence length="148" mass="17150">MFDKQVYELKIEDLTQYEAWFFPMDDTAEDELTVRPLTRSEQNTDYQIIVRTTFSGKDGSQYLGYLYWDSSEQLEYLKPVILLEDGTAISFWDGMTEPSWENYSEHAKKVRKSLPLSYKSEALSGMPEISGIIEGLGYLDNDKVSWVS</sequence>
<dbReference type="EMBL" id="NKQU01000618">
    <property type="protein sequence ID" value="OZI83789.1"/>
    <property type="molecule type" value="Genomic_DNA"/>
</dbReference>
<gene>
    <name evidence="1" type="ORF">CFN58_29140</name>
</gene>
<proteinExistence type="predicted"/>
<reference evidence="2" key="1">
    <citation type="journal article" date="2016" name="Sci. Rep.">
        <title>Genome analysis of the kiwifruit canker pathogen Pseudomonas syringae pv. actinidiae biovar 5.</title>
        <authorList>
            <person name="Fujikawa T."/>
            <person name="Sawada H."/>
        </authorList>
    </citation>
    <scope>NUCLEOTIDE SEQUENCE [LARGE SCALE GENOMIC DNA]</scope>
    <source>
        <strain evidence="2">MAFF 212061</strain>
    </source>
</reference>
<name>A0A261WC95_9PSED</name>
<evidence type="ECO:0000313" key="1">
    <source>
        <dbReference type="EMBL" id="OZI83789.1"/>
    </source>
</evidence>
<dbReference type="AlphaFoldDB" id="A0A261WC95"/>
<dbReference type="Proteomes" id="UP000217163">
    <property type="component" value="Unassembled WGS sequence"/>
</dbReference>
<evidence type="ECO:0000313" key="2">
    <source>
        <dbReference type="Proteomes" id="UP000217163"/>
    </source>
</evidence>
<protein>
    <submittedName>
        <fullName evidence="1">Uncharacterized protein</fullName>
    </submittedName>
</protein>
<organism evidence="1 2">
    <name type="scientific">Pseudomonas avellanae</name>
    <dbReference type="NCBI Taxonomy" id="46257"/>
    <lineage>
        <taxon>Bacteria</taxon>
        <taxon>Pseudomonadati</taxon>
        <taxon>Pseudomonadota</taxon>
        <taxon>Gammaproteobacteria</taxon>
        <taxon>Pseudomonadales</taxon>
        <taxon>Pseudomonadaceae</taxon>
        <taxon>Pseudomonas</taxon>
    </lineage>
</organism>